<dbReference type="RefSeq" id="WP_218446724.1">
    <property type="nucleotide sequence ID" value="NZ_JAGSPA010000005.1"/>
</dbReference>
<dbReference type="EMBL" id="JAGSPA010000005">
    <property type="protein sequence ID" value="MBV7257880.1"/>
    <property type="molecule type" value="Genomic_DNA"/>
</dbReference>
<accession>A0ABS6SHZ5</accession>
<protein>
    <recommendedName>
        <fullName evidence="3">Lipoprotein</fullName>
    </recommendedName>
</protein>
<proteinExistence type="predicted"/>
<dbReference type="Proteomes" id="UP000722336">
    <property type="component" value="Unassembled WGS sequence"/>
</dbReference>
<name>A0ABS6SHZ5_9SPHN</name>
<evidence type="ECO:0000313" key="1">
    <source>
        <dbReference type="EMBL" id="MBV7257880.1"/>
    </source>
</evidence>
<evidence type="ECO:0008006" key="3">
    <source>
        <dbReference type="Google" id="ProtNLM"/>
    </source>
</evidence>
<reference evidence="1 2" key="1">
    <citation type="submission" date="2021-04" db="EMBL/GenBank/DDBJ databases">
        <authorList>
            <person name="Pira H."/>
            <person name="Risdian C."/>
            <person name="Wink J."/>
        </authorList>
    </citation>
    <scope>NUCLEOTIDE SEQUENCE [LARGE SCALE GENOMIC DNA]</scope>
    <source>
        <strain evidence="1 2">WHA3</strain>
    </source>
</reference>
<sequence length="256" mass="27571">MSNIGVRAGLGHRALAAATLFTQEREMKTIFRSARFHRARFLPVTAALLLCACMPVGEDSPTTNGPVSAAAAQDAFFTRLSALCGQAFGGEVEVDRDAQGRDAGADSPFASGPIIMHVRDCTETMIRIPLHVGNNRSRTWIITKADTGLRLKHDHRHEDGSEDPVTQYGGDTASMGSPARQEFPVDTDSVALFGQQGLAASVRNIWAMEIEPDVRFTYELARPSGRLFRVAFDLGEAAELPPPAWGYADGAADGAR</sequence>
<comment type="caution">
    <text evidence="1">The sequence shown here is derived from an EMBL/GenBank/DDBJ whole genome shotgun (WGS) entry which is preliminary data.</text>
</comment>
<gene>
    <name evidence="1" type="ORF">KCG44_13930</name>
</gene>
<evidence type="ECO:0000313" key="2">
    <source>
        <dbReference type="Proteomes" id="UP000722336"/>
    </source>
</evidence>
<keyword evidence="2" id="KW-1185">Reference proteome</keyword>
<organism evidence="1 2">
    <name type="scientific">Pacificimonas pallii</name>
    <dbReference type="NCBI Taxonomy" id="2827236"/>
    <lineage>
        <taxon>Bacteria</taxon>
        <taxon>Pseudomonadati</taxon>
        <taxon>Pseudomonadota</taxon>
        <taxon>Alphaproteobacteria</taxon>
        <taxon>Sphingomonadales</taxon>
        <taxon>Sphingosinicellaceae</taxon>
        <taxon>Pacificimonas</taxon>
    </lineage>
</organism>